<evidence type="ECO:0000313" key="3">
    <source>
        <dbReference type="Proteomes" id="UP000383932"/>
    </source>
</evidence>
<comment type="caution">
    <text evidence="2">The sequence shown here is derived from an EMBL/GenBank/DDBJ whole genome shotgun (WGS) entry which is preliminary data.</text>
</comment>
<keyword evidence="2" id="KW-0695">RNA-directed DNA polymerase</keyword>
<dbReference type="AlphaFoldDB" id="A0A5N5Q7R3"/>
<dbReference type="OrthoDB" id="3261136at2759"/>
<accession>A0A5N5Q7R3</accession>
<proteinExistence type="predicted"/>
<keyword evidence="2" id="KW-0808">Transferase</keyword>
<reference evidence="2 3" key="1">
    <citation type="journal article" date="2019" name="Fungal Biol. Biotechnol.">
        <title>Draft genome sequence of fastidious pathogen Ceratobasidium theobromae, which causes vascular-streak dieback in Theobroma cacao.</title>
        <authorList>
            <person name="Ali S.S."/>
            <person name="Asman A."/>
            <person name="Shao J."/>
            <person name="Firmansyah A.P."/>
            <person name="Susilo A.W."/>
            <person name="Rosmana A."/>
            <person name="McMahon P."/>
            <person name="Junaid M."/>
            <person name="Guest D."/>
            <person name="Kheng T.Y."/>
            <person name="Meinhardt L.W."/>
            <person name="Bailey B.A."/>
        </authorList>
    </citation>
    <scope>NUCLEOTIDE SEQUENCE [LARGE SCALE GENOMIC DNA]</scope>
    <source>
        <strain evidence="2 3">CT2</strain>
    </source>
</reference>
<protein>
    <submittedName>
        <fullName evidence="2">Reverse transcriptase from transposon X-element protein</fullName>
    </submittedName>
</protein>
<sequence>MWDEERNAHLFTNANMDLAQPLIDLISKRGLEMALPEDLPTLQPTATKNCTRPDNVFLSDPLISTLTSCTTVPDARPLAPTISPSTQPSAPQQCIPQPTPGGTGNLPIGQPSGRS</sequence>
<dbReference type="GO" id="GO:0003964">
    <property type="term" value="F:RNA-directed DNA polymerase activity"/>
    <property type="evidence" value="ECO:0007669"/>
    <property type="project" value="UniProtKB-KW"/>
</dbReference>
<dbReference type="EMBL" id="SSOP01001056">
    <property type="protein sequence ID" value="KAB5587481.1"/>
    <property type="molecule type" value="Genomic_DNA"/>
</dbReference>
<keyword evidence="3" id="KW-1185">Reference proteome</keyword>
<evidence type="ECO:0000313" key="2">
    <source>
        <dbReference type="EMBL" id="KAB5587481.1"/>
    </source>
</evidence>
<organism evidence="2 3">
    <name type="scientific">Ceratobasidium theobromae</name>
    <dbReference type="NCBI Taxonomy" id="1582974"/>
    <lineage>
        <taxon>Eukaryota</taxon>
        <taxon>Fungi</taxon>
        <taxon>Dikarya</taxon>
        <taxon>Basidiomycota</taxon>
        <taxon>Agaricomycotina</taxon>
        <taxon>Agaricomycetes</taxon>
        <taxon>Cantharellales</taxon>
        <taxon>Ceratobasidiaceae</taxon>
        <taxon>Ceratobasidium</taxon>
    </lineage>
</organism>
<keyword evidence="2" id="KW-0548">Nucleotidyltransferase</keyword>
<gene>
    <name evidence="2" type="ORF">CTheo_9080</name>
</gene>
<dbReference type="Proteomes" id="UP000383932">
    <property type="component" value="Unassembled WGS sequence"/>
</dbReference>
<feature type="region of interest" description="Disordered" evidence="1">
    <location>
        <begin position="76"/>
        <end position="115"/>
    </location>
</feature>
<name>A0A5N5Q7R3_9AGAM</name>
<evidence type="ECO:0000256" key="1">
    <source>
        <dbReference type="SAM" id="MobiDB-lite"/>
    </source>
</evidence>
<feature type="compositionally biased region" description="Polar residues" evidence="1">
    <location>
        <begin position="82"/>
        <end position="96"/>
    </location>
</feature>